<dbReference type="EMBL" id="LYOS01000002">
    <property type="protein sequence ID" value="OFV68314.1"/>
    <property type="molecule type" value="Genomic_DNA"/>
</dbReference>
<sequence length="248" mass="28919">MFKTKKSKLEIDFMGNEFFIALCRDGLIFGVKDDLMKRGRDDHFTILFDEKESLKRITGHWTTNGEHHDHLDILETLKQGLFHSFLKSCVKVIAVDEVEKGYILFVASKQKLEDLLIQAKEDGRIIFNTSEFAKIAHGIGKNPEKYFSENEATAKNLLQVKQNKEFALLGEETSKRLFMLSKIENEKCILIDPAKFMNLAKEPFQKLMEEFNIEHIIQYFEFRYPKITFSFPVSDEVFEIILFDSVKS</sequence>
<proteinExistence type="predicted"/>
<dbReference type="STRING" id="1838285.SCAL_000954"/>
<protein>
    <submittedName>
        <fullName evidence="1">Uncharacterized protein</fullName>
    </submittedName>
</protein>
<accession>A0A1F2PB98</accession>
<organism evidence="1 2">
    <name type="scientific">Candidatus Syntropharchaeum caldarium</name>
    <dbReference type="NCBI Taxonomy" id="1838285"/>
    <lineage>
        <taxon>Archaea</taxon>
        <taxon>Methanobacteriati</taxon>
        <taxon>Methanobacteriota</taxon>
        <taxon>Stenosarchaea group</taxon>
        <taxon>Methanomicrobia</taxon>
        <taxon>Methanosarcinales</taxon>
        <taxon>ANME-2 cluster</taxon>
        <taxon>Candidatus Syntropharchaeum</taxon>
    </lineage>
</organism>
<evidence type="ECO:0000313" key="1">
    <source>
        <dbReference type="EMBL" id="OFV68314.1"/>
    </source>
</evidence>
<gene>
    <name evidence="1" type="ORF">SCAL_000954</name>
</gene>
<dbReference type="AlphaFoldDB" id="A0A1F2PB98"/>
<evidence type="ECO:0000313" key="2">
    <source>
        <dbReference type="Proteomes" id="UP000186940"/>
    </source>
</evidence>
<dbReference type="Proteomes" id="UP000186940">
    <property type="component" value="Unassembled WGS sequence"/>
</dbReference>
<keyword evidence="2" id="KW-1185">Reference proteome</keyword>
<reference evidence="1" key="1">
    <citation type="submission" date="2016-05" db="EMBL/GenBank/DDBJ databases">
        <title>Microbial consortia oxidize butane by reversing methanogenesis.</title>
        <authorList>
            <person name="Laso-Perez R."/>
            <person name="Richter M."/>
            <person name="Wegener G."/>
            <person name="Musat F."/>
        </authorList>
    </citation>
    <scope>NUCLEOTIDE SEQUENCE [LARGE SCALE GENOMIC DNA]</scope>
    <source>
        <strain evidence="1">BOX2</strain>
    </source>
</reference>
<name>A0A1F2PB98_9EURY</name>
<comment type="caution">
    <text evidence="1">The sequence shown here is derived from an EMBL/GenBank/DDBJ whole genome shotgun (WGS) entry which is preliminary data.</text>
</comment>